<dbReference type="SMART" id="SM00911">
    <property type="entry name" value="HWE_HK"/>
    <property type="match status" value="1"/>
</dbReference>
<sequence>MPRDFHAILPFLLSLFLWLQTANAGVMPVTVTPTQYELSLLSRSEVCFDNNRLAFREIKHGKCFKPYGRSYINTGIQTHTIWIRFRLENPTDTPVERALVLTSPLLEYIALYIENDQESVLYNGVDKLQENRETLVPYYMLTLPPHTVSTFYLEIRSLFTPVEFTLMLKEKKHFLAEDRRQQFMNILLVGFILALATYSLILFFYIGDRSYLYYSMYLFALVWQQMTYLGLTHIYLSPAFVSVDMKIPVLKINLLVVTSTLFAMHFLKVVRFGRLWYIYMLFIVVSLLEILLLSTPLFYNLYVVIFTGALFITFNLAAGIISYRRGEKQARLFIAGFAIVFLSYLFIILDAVGITTFMLHVKNILMFGTAFEALVLSLAFADRYRILQHEKAVADAQILDESRRRTELVEKDVEAKTAKLNEALKAKELLLQEVHHRVKNNLQIILSIIRMQHDTTSKTQSTTEMLSDLENRINAIAQTYNMLLVKERLEEIDMQEYLETLLHDLQRSLQNNKTVHITLRTNAIMPLRQSVYVGLIINELITNAYKYAFSDEGTITVTLLQEEKRFILTVEDDGRGLDSAKTEKSLGLQLVETLALNQLGGKVTIKTEPHTTYTIRFTL</sequence>
<dbReference type="GO" id="GO:0005524">
    <property type="term" value="F:ATP binding"/>
    <property type="evidence" value="ECO:0007669"/>
    <property type="project" value="UniProtKB-KW"/>
</dbReference>
<feature type="transmembrane region" description="Helical" evidence="8">
    <location>
        <begin position="217"/>
        <end position="236"/>
    </location>
</feature>
<keyword evidence="5" id="KW-0547">Nucleotide-binding</keyword>
<feature type="transmembrane region" description="Helical" evidence="8">
    <location>
        <begin position="364"/>
        <end position="381"/>
    </location>
</feature>
<evidence type="ECO:0000259" key="9">
    <source>
        <dbReference type="PROSITE" id="PS50109"/>
    </source>
</evidence>
<dbReference type="InterPro" id="IPR011623">
    <property type="entry name" value="7TMR_DISM_rcpt_extracell_dom1"/>
</dbReference>
<dbReference type="InterPro" id="IPR036890">
    <property type="entry name" value="HATPase_C_sf"/>
</dbReference>
<dbReference type="SUPFAM" id="SSF55874">
    <property type="entry name" value="ATPase domain of HSP90 chaperone/DNA topoisomerase II/histidine kinase"/>
    <property type="match status" value="1"/>
</dbReference>
<reference evidence="10" key="1">
    <citation type="submission" date="2016-10" db="EMBL/GenBank/DDBJ databases">
        <authorList>
            <person name="de Groot N.N."/>
        </authorList>
    </citation>
    <scope>NUCLEOTIDE SEQUENCE</scope>
</reference>
<feature type="transmembrane region" description="Helical" evidence="8">
    <location>
        <begin position="183"/>
        <end position="205"/>
    </location>
</feature>
<dbReference type="Gene3D" id="3.30.565.10">
    <property type="entry name" value="Histidine kinase-like ATPase, C-terminal domain"/>
    <property type="match status" value="1"/>
</dbReference>
<dbReference type="InterPro" id="IPR003594">
    <property type="entry name" value="HATPase_dom"/>
</dbReference>
<evidence type="ECO:0000256" key="8">
    <source>
        <dbReference type="SAM" id="Phobius"/>
    </source>
</evidence>
<proteinExistence type="predicted"/>
<dbReference type="PANTHER" id="PTHR41523:SF8">
    <property type="entry name" value="ETHYLENE RESPONSE SENSOR PROTEIN"/>
    <property type="match status" value="1"/>
</dbReference>
<gene>
    <name evidence="10" type="ORF">MNB_SV-4-650</name>
</gene>
<dbReference type="PROSITE" id="PS50109">
    <property type="entry name" value="HIS_KIN"/>
    <property type="match status" value="1"/>
</dbReference>
<evidence type="ECO:0000256" key="1">
    <source>
        <dbReference type="ARBA" id="ARBA00000085"/>
    </source>
</evidence>
<dbReference type="Pfam" id="PF02518">
    <property type="entry name" value="HATPase_c"/>
    <property type="match status" value="1"/>
</dbReference>
<dbReference type="Pfam" id="PF07695">
    <property type="entry name" value="7TMR-DISM_7TM"/>
    <property type="match status" value="1"/>
</dbReference>
<dbReference type="Pfam" id="PF07568">
    <property type="entry name" value="HisKA_2"/>
    <property type="match status" value="1"/>
</dbReference>
<dbReference type="SMART" id="SM00387">
    <property type="entry name" value="HATPase_c"/>
    <property type="match status" value="1"/>
</dbReference>
<keyword evidence="7" id="KW-0067">ATP-binding</keyword>
<evidence type="ECO:0000256" key="2">
    <source>
        <dbReference type="ARBA" id="ARBA00012438"/>
    </source>
</evidence>
<evidence type="ECO:0000256" key="3">
    <source>
        <dbReference type="ARBA" id="ARBA00022553"/>
    </source>
</evidence>
<keyword evidence="3" id="KW-0597">Phosphoprotein</keyword>
<keyword evidence="8" id="KW-0472">Membrane</keyword>
<dbReference type="AlphaFoldDB" id="A0A1W1EA85"/>
<keyword evidence="4" id="KW-0808">Transferase</keyword>
<keyword evidence="6 10" id="KW-0418">Kinase</keyword>
<evidence type="ECO:0000256" key="7">
    <source>
        <dbReference type="ARBA" id="ARBA00022840"/>
    </source>
</evidence>
<protein>
    <recommendedName>
        <fullName evidence="2">histidine kinase</fullName>
        <ecNumber evidence="2">2.7.13.3</ecNumber>
    </recommendedName>
</protein>
<evidence type="ECO:0000256" key="4">
    <source>
        <dbReference type="ARBA" id="ARBA00022679"/>
    </source>
</evidence>
<dbReference type="InterPro" id="IPR011622">
    <property type="entry name" value="7TMR_DISM_rcpt_extracell_dom2"/>
</dbReference>
<evidence type="ECO:0000256" key="6">
    <source>
        <dbReference type="ARBA" id="ARBA00022777"/>
    </source>
</evidence>
<keyword evidence="8" id="KW-0812">Transmembrane</keyword>
<dbReference type="InterPro" id="IPR011102">
    <property type="entry name" value="Sig_transdc_His_kinase_HWE"/>
</dbReference>
<dbReference type="EC" id="2.7.13.3" evidence="2"/>
<dbReference type="PANTHER" id="PTHR41523">
    <property type="entry name" value="TWO-COMPONENT SYSTEM SENSOR PROTEIN"/>
    <property type="match status" value="1"/>
</dbReference>
<accession>A0A1W1EA85</accession>
<evidence type="ECO:0000256" key="5">
    <source>
        <dbReference type="ARBA" id="ARBA00022741"/>
    </source>
</evidence>
<dbReference type="GO" id="GO:0004673">
    <property type="term" value="F:protein histidine kinase activity"/>
    <property type="evidence" value="ECO:0007669"/>
    <property type="project" value="UniProtKB-EC"/>
</dbReference>
<dbReference type="InterPro" id="IPR011495">
    <property type="entry name" value="Sig_transdc_His_kin_sub2_dim/P"/>
</dbReference>
<organism evidence="10">
    <name type="scientific">hydrothermal vent metagenome</name>
    <dbReference type="NCBI Taxonomy" id="652676"/>
    <lineage>
        <taxon>unclassified sequences</taxon>
        <taxon>metagenomes</taxon>
        <taxon>ecological metagenomes</taxon>
    </lineage>
</organism>
<feature type="domain" description="Histidine kinase" evidence="9">
    <location>
        <begin position="433"/>
        <end position="619"/>
    </location>
</feature>
<feature type="transmembrane region" description="Helical" evidence="8">
    <location>
        <begin position="333"/>
        <end position="358"/>
    </location>
</feature>
<evidence type="ECO:0000313" key="10">
    <source>
        <dbReference type="EMBL" id="SFV90848.1"/>
    </source>
</evidence>
<keyword evidence="8" id="KW-1133">Transmembrane helix</keyword>
<dbReference type="Gene3D" id="2.60.40.2380">
    <property type="match status" value="1"/>
</dbReference>
<feature type="transmembrane region" description="Helical" evidence="8">
    <location>
        <begin position="274"/>
        <end position="293"/>
    </location>
</feature>
<feature type="transmembrane region" description="Helical" evidence="8">
    <location>
        <begin position="299"/>
        <end position="321"/>
    </location>
</feature>
<dbReference type="Gene3D" id="3.30.450.20">
    <property type="entry name" value="PAS domain"/>
    <property type="match status" value="1"/>
</dbReference>
<name>A0A1W1EA85_9ZZZZ</name>
<dbReference type="EMBL" id="FPIB01000025">
    <property type="protein sequence ID" value="SFV90848.1"/>
    <property type="molecule type" value="Genomic_DNA"/>
</dbReference>
<comment type="catalytic activity">
    <reaction evidence="1">
        <text>ATP + protein L-histidine = ADP + protein N-phospho-L-histidine.</text>
        <dbReference type="EC" id="2.7.13.3"/>
    </reaction>
</comment>
<dbReference type="Pfam" id="PF07696">
    <property type="entry name" value="7TMR-DISMED2"/>
    <property type="match status" value="1"/>
</dbReference>
<dbReference type="InterPro" id="IPR005467">
    <property type="entry name" value="His_kinase_dom"/>
</dbReference>